<evidence type="ECO:0000256" key="1">
    <source>
        <dbReference type="SAM" id="MobiDB-lite"/>
    </source>
</evidence>
<gene>
    <name evidence="2" type="ORF">UFOPK3425_00929</name>
</gene>
<proteinExistence type="predicted"/>
<protein>
    <submittedName>
        <fullName evidence="2">Unannotated protein</fullName>
    </submittedName>
</protein>
<dbReference type="AlphaFoldDB" id="A0A6J7E175"/>
<reference evidence="2" key="1">
    <citation type="submission" date="2020-05" db="EMBL/GenBank/DDBJ databases">
        <authorList>
            <person name="Chiriac C."/>
            <person name="Salcher M."/>
            <person name="Ghai R."/>
            <person name="Kavagutti S V."/>
        </authorList>
    </citation>
    <scope>NUCLEOTIDE SEQUENCE</scope>
</reference>
<dbReference type="EMBL" id="CAFBLV010000187">
    <property type="protein sequence ID" value="CAB4876636.1"/>
    <property type="molecule type" value="Genomic_DNA"/>
</dbReference>
<feature type="region of interest" description="Disordered" evidence="1">
    <location>
        <begin position="98"/>
        <end position="121"/>
    </location>
</feature>
<name>A0A6J7E175_9ZZZZ</name>
<accession>A0A6J7E175</accession>
<feature type="compositionally biased region" description="Gly residues" evidence="1">
    <location>
        <begin position="102"/>
        <end position="116"/>
    </location>
</feature>
<evidence type="ECO:0000313" key="2">
    <source>
        <dbReference type="EMBL" id="CAB4876636.1"/>
    </source>
</evidence>
<sequence length="329" mass="35321">MTVSAGLRIGRLLADTYYLPIMTHWLYVGGMSKSRNMLMWILALMLMLGVVPAQAAESGLNLTPAQEACIKKALTSAEYQLFLVNPYDMALKEKTKACDTSGGSGTGTGSGTGGSGSSNAKVSKIPTSGKWITANPIDLTNVTSISVFRSCSGHDYSGTNTKGQVETDRSMKHYIQTNVPWTATDSIKGYAPFAGTVSITDEQFPLGKQLTVTSQVTGWQMVYFHGDPQVRNGAKVKTGQVITAWPPSNAPAVIDQLHQEGTSFDLAFKTYDGRYMDSPLLHMSPAVAKSWTAKGFTPARAIVSKSARDTSPCNGTYNATDSTDFIRAN</sequence>
<organism evidence="2">
    <name type="scientific">freshwater metagenome</name>
    <dbReference type="NCBI Taxonomy" id="449393"/>
    <lineage>
        <taxon>unclassified sequences</taxon>
        <taxon>metagenomes</taxon>
        <taxon>ecological metagenomes</taxon>
    </lineage>
</organism>